<protein>
    <submittedName>
        <fullName evidence="2 3">Uncharacterized protein</fullName>
    </submittedName>
</protein>
<dbReference type="AlphaFoldDB" id="A0A084WTS2"/>
<accession>A0A084WTS2</accession>
<sequence>MEWFALDFDDTDDYLPGSDRATRSEHSKGLPEPNGKTSDLTGQGERYGRHPEFDDTAMRNIVARPGILKPR</sequence>
<dbReference type="EMBL" id="KE525420">
    <property type="protein sequence ID" value="KFB53616.1"/>
    <property type="molecule type" value="Genomic_DNA"/>
</dbReference>
<feature type="compositionally biased region" description="Basic and acidic residues" evidence="1">
    <location>
        <begin position="46"/>
        <end position="57"/>
    </location>
</feature>
<reference evidence="3" key="2">
    <citation type="submission" date="2020-05" db="UniProtKB">
        <authorList>
            <consortium name="EnsemblMetazoa"/>
        </authorList>
    </citation>
    <scope>IDENTIFICATION</scope>
</reference>
<dbReference type="Proteomes" id="UP000030765">
    <property type="component" value="Unassembled WGS sequence"/>
</dbReference>
<reference evidence="2 4" key="1">
    <citation type="journal article" date="2014" name="BMC Genomics">
        <title>Genome sequence of Anopheles sinensis provides insight into genetics basis of mosquito competence for malaria parasites.</title>
        <authorList>
            <person name="Zhou D."/>
            <person name="Zhang D."/>
            <person name="Ding G."/>
            <person name="Shi L."/>
            <person name="Hou Q."/>
            <person name="Ye Y."/>
            <person name="Xu Y."/>
            <person name="Zhou H."/>
            <person name="Xiong C."/>
            <person name="Li S."/>
            <person name="Yu J."/>
            <person name="Hong S."/>
            <person name="Yu X."/>
            <person name="Zou P."/>
            <person name="Chen C."/>
            <person name="Chang X."/>
            <person name="Wang W."/>
            <person name="Lv Y."/>
            <person name="Sun Y."/>
            <person name="Ma L."/>
            <person name="Shen B."/>
            <person name="Zhu C."/>
        </authorList>
    </citation>
    <scope>NUCLEOTIDE SEQUENCE [LARGE SCALE GENOMIC DNA]</scope>
</reference>
<dbReference type="EMBL" id="ATLV01026914">
    <property type="status" value="NOT_ANNOTATED_CDS"/>
    <property type="molecule type" value="Genomic_DNA"/>
</dbReference>
<evidence type="ECO:0000313" key="3">
    <source>
        <dbReference type="EnsemblMetazoa" id="ASIC021856-PA"/>
    </source>
</evidence>
<organism evidence="2">
    <name type="scientific">Anopheles sinensis</name>
    <name type="common">Mosquito</name>
    <dbReference type="NCBI Taxonomy" id="74873"/>
    <lineage>
        <taxon>Eukaryota</taxon>
        <taxon>Metazoa</taxon>
        <taxon>Ecdysozoa</taxon>
        <taxon>Arthropoda</taxon>
        <taxon>Hexapoda</taxon>
        <taxon>Insecta</taxon>
        <taxon>Pterygota</taxon>
        <taxon>Neoptera</taxon>
        <taxon>Endopterygota</taxon>
        <taxon>Diptera</taxon>
        <taxon>Nematocera</taxon>
        <taxon>Culicoidea</taxon>
        <taxon>Culicidae</taxon>
        <taxon>Anophelinae</taxon>
        <taxon>Anopheles</taxon>
    </lineage>
</organism>
<feature type="compositionally biased region" description="Basic and acidic residues" evidence="1">
    <location>
        <begin position="20"/>
        <end position="29"/>
    </location>
</feature>
<keyword evidence="4" id="KW-1185">Reference proteome</keyword>
<name>A0A084WTS2_ANOSI</name>
<feature type="region of interest" description="Disordered" evidence="1">
    <location>
        <begin position="1"/>
        <end position="71"/>
    </location>
</feature>
<gene>
    <name evidence="2" type="ORF">ZHAS_00021856</name>
</gene>
<evidence type="ECO:0000313" key="4">
    <source>
        <dbReference type="Proteomes" id="UP000030765"/>
    </source>
</evidence>
<proteinExistence type="predicted"/>
<evidence type="ECO:0000313" key="2">
    <source>
        <dbReference type="EMBL" id="KFB53616.1"/>
    </source>
</evidence>
<dbReference type="EnsemblMetazoa" id="ASIC021856-RA">
    <property type="protein sequence ID" value="ASIC021856-PA"/>
    <property type="gene ID" value="ASIC021856"/>
</dbReference>
<dbReference type="VEuPathDB" id="VectorBase:ASIC021856"/>
<evidence type="ECO:0000256" key="1">
    <source>
        <dbReference type="SAM" id="MobiDB-lite"/>
    </source>
</evidence>